<dbReference type="AlphaFoldDB" id="A0A370MZD4"/>
<evidence type="ECO:0000313" key="2">
    <source>
        <dbReference type="Proteomes" id="UP000254875"/>
    </source>
</evidence>
<dbReference type="EMBL" id="QHKS01000030">
    <property type="protein sequence ID" value="RDJ98741.1"/>
    <property type="molecule type" value="Genomic_DNA"/>
</dbReference>
<comment type="caution">
    <text evidence="1">The sequence shown here is derived from an EMBL/GenBank/DDBJ whole genome shotgun (WGS) entry which is preliminary data.</text>
</comment>
<evidence type="ECO:0000313" key="1">
    <source>
        <dbReference type="EMBL" id="RDJ98741.1"/>
    </source>
</evidence>
<gene>
    <name evidence="1" type="ORF">DLM46_31905</name>
</gene>
<organism evidence="1 2">
    <name type="scientific">Paraburkholderia lacunae</name>
    <dbReference type="NCBI Taxonomy" id="2211104"/>
    <lineage>
        <taxon>Bacteria</taxon>
        <taxon>Pseudomonadati</taxon>
        <taxon>Pseudomonadota</taxon>
        <taxon>Betaproteobacteria</taxon>
        <taxon>Burkholderiales</taxon>
        <taxon>Burkholderiaceae</taxon>
        <taxon>Paraburkholderia</taxon>
    </lineage>
</organism>
<dbReference type="Proteomes" id="UP000254875">
    <property type="component" value="Unassembled WGS sequence"/>
</dbReference>
<proteinExistence type="predicted"/>
<sequence length="290" mass="33572">MNTKVAIFEPIYAQDQVQVEKSFLPLVIQDNSQAGWREFKLFVDMYRSGEHRRHAYTGIFSPKFSLKSKITGAEFIRFVQSQPGSDVCFINPFPQIGYWSFNVWMQGEHAHPGLADAAQSLLDACKVDFDIERTPRHGPGLLAYSNFWVGSERFWDEYVGGVLVRIAEFLEENPDHEVTRKVMEDTTHTDPAPFLPFIVERLFSTYISQRPELKIAAYRHGDDGVLDYCVNEYERRLVARMKQQVDEANAVGKFDDTIIKQMDIACELWQQQFFDYFAVRPHPHTGRCVN</sequence>
<keyword evidence="2" id="KW-1185">Reference proteome</keyword>
<name>A0A370MZD4_9BURK</name>
<protein>
    <submittedName>
        <fullName evidence="1">Uncharacterized protein</fullName>
    </submittedName>
</protein>
<accession>A0A370MZD4</accession>
<dbReference type="RefSeq" id="WP_115107556.1">
    <property type="nucleotide sequence ID" value="NZ_QHKS01000030.1"/>
</dbReference>
<dbReference type="OrthoDB" id="101857at2"/>
<reference evidence="2" key="1">
    <citation type="submission" date="2018-05" db="EMBL/GenBank/DDBJ databases">
        <authorList>
            <person name="Feng T."/>
        </authorList>
    </citation>
    <scope>NUCLEOTIDE SEQUENCE [LARGE SCALE GENOMIC DNA]</scope>
    <source>
        <strain evidence="2">S27</strain>
    </source>
</reference>